<evidence type="ECO:0000313" key="7">
    <source>
        <dbReference type="EMBL" id="CEP01878.1"/>
    </source>
</evidence>
<sequence length="411" mass="44509">MSVSTGATGTPIDLLLDDLAGSRDNNPFDVIEAIDTALVMVNAIIDAPGDHRFRRIRLSNLNFHERLGHVKHGVDLFRRIGFQPDASDSDFIVLPPDSDDAGRSQTLTSVRQARLAMIKRRKQLALQTDGIPRLSDTHTWVSVRQAGLAHSVGRRPANEDDYVMVDGFAGDPRCGLFCVYDGHGGREAVDFVVRSFHENLSWIMSRRRKQDATTPSCIEAAYLYTDAQLRRRSILESGVTVATVLFVDEGGDRVLYSANAGDTRAVLASWDATSNRVVSKRLSMDHKPSLASEVARVKDAGGFIAGNRVNGVLAVSRALGDHVLKPSVSAVPHISASPRHVLTGDDRFVIAACDGIWDVMTDDDAALFVNDQLAAAAPTEGNPAGRAASALVTRAFEKQSMDNLTAIVITL</sequence>
<evidence type="ECO:0000256" key="2">
    <source>
        <dbReference type="ARBA" id="ARBA00022723"/>
    </source>
</evidence>
<dbReference type="PROSITE" id="PS01032">
    <property type="entry name" value="PPM_1"/>
    <property type="match status" value="1"/>
</dbReference>
<dbReference type="PANTHER" id="PTHR13832">
    <property type="entry name" value="PROTEIN PHOSPHATASE 2C"/>
    <property type="match status" value="1"/>
</dbReference>
<organism evidence="7 8">
    <name type="scientific">Plasmodiophora brassicae</name>
    <name type="common">Clubroot disease agent</name>
    <dbReference type="NCBI Taxonomy" id="37360"/>
    <lineage>
        <taxon>Eukaryota</taxon>
        <taxon>Sar</taxon>
        <taxon>Rhizaria</taxon>
        <taxon>Endomyxa</taxon>
        <taxon>Phytomyxea</taxon>
        <taxon>Plasmodiophorida</taxon>
        <taxon>Plasmodiophoridae</taxon>
        <taxon>Plasmodiophora</taxon>
    </lineage>
</organism>
<name>A0A0G4J2L7_PLABS</name>
<dbReference type="GO" id="GO:0046872">
    <property type="term" value="F:metal ion binding"/>
    <property type="evidence" value="ECO:0007669"/>
    <property type="project" value="UniProtKB-KW"/>
</dbReference>
<dbReference type="PANTHER" id="PTHR13832:SF827">
    <property type="entry name" value="PROTEIN PHOSPHATASE 1L"/>
    <property type="match status" value="1"/>
</dbReference>
<dbReference type="InterPro" id="IPR001932">
    <property type="entry name" value="PPM-type_phosphatase-like_dom"/>
</dbReference>
<dbReference type="GO" id="GO:0004722">
    <property type="term" value="F:protein serine/threonine phosphatase activity"/>
    <property type="evidence" value="ECO:0007669"/>
    <property type="project" value="InterPro"/>
</dbReference>
<dbReference type="SUPFAM" id="SSF143503">
    <property type="entry name" value="PUG domain-like"/>
    <property type="match status" value="1"/>
</dbReference>
<dbReference type="Proteomes" id="UP000039324">
    <property type="component" value="Unassembled WGS sequence"/>
</dbReference>
<dbReference type="InterPro" id="IPR015655">
    <property type="entry name" value="PP2C"/>
</dbReference>
<dbReference type="GO" id="GO:0016020">
    <property type="term" value="C:membrane"/>
    <property type="evidence" value="ECO:0007669"/>
    <property type="project" value="UniProtKB-SubCell"/>
</dbReference>
<dbReference type="CDD" id="cd09212">
    <property type="entry name" value="PUB"/>
    <property type="match status" value="1"/>
</dbReference>
<evidence type="ECO:0000256" key="5">
    <source>
        <dbReference type="RuleBase" id="RU003465"/>
    </source>
</evidence>
<dbReference type="InterPro" id="IPR000222">
    <property type="entry name" value="PP2C_BS"/>
</dbReference>
<dbReference type="SMART" id="SM00332">
    <property type="entry name" value="PP2Cc"/>
    <property type="match status" value="1"/>
</dbReference>
<comment type="subcellular location">
    <subcellularLocation>
        <location evidence="1">Membrane</location>
        <topology evidence="1">Peripheral membrane protein</topology>
    </subcellularLocation>
</comment>
<dbReference type="PROSITE" id="PS51746">
    <property type="entry name" value="PPM_2"/>
    <property type="match status" value="1"/>
</dbReference>
<dbReference type="Gene3D" id="3.60.40.10">
    <property type="entry name" value="PPM-type phosphatase domain"/>
    <property type="match status" value="1"/>
</dbReference>
<dbReference type="SMART" id="SM00580">
    <property type="entry name" value="PUG"/>
    <property type="match status" value="1"/>
</dbReference>
<dbReference type="AlphaFoldDB" id="A0A0G4J2L7"/>
<evidence type="ECO:0000256" key="3">
    <source>
        <dbReference type="ARBA" id="ARBA00022801"/>
    </source>
</evidence>
<dbReference type="Pfam" id="PF09409">
    <property type="entry name" value="PUB"/>
    <property type="match status" value="1"/>
</dbReference>
<dbReference type="InterPro" id="IPR036339">
    <property type="entry name" value="PUB-like_dom_sf"/>
</dbReference>
<evidence type="ECO:0000313" key="8">
    <source>
        <dbReference type="Proteomes" id="UP000039324"/>
    </source>
</evidence>
<dbReference type="EMBL" id="CDSF01000120">
    <property type="protein sequence ID" value="CEP01878.1"/>
    <property type="molecule type" value="Genomic_DNA"/>
</dbReference>
<keyword evidence="4 5" id="KW-0904">Protein phosphatase</keyword>
<evidence type="ECO:0000259" key="6">
    <source>
        <dbReference type="PROSITE" id="PS51746"/>
    </source>
</evidence>
<reference evidence="7 8" key="1">
    <citation type="submission" date="2015-02" db="EMBL/GenBank/DDBJ databases">
        <authorList>
            <person name="Chooi Y.-H."/>
        </authorList>
    </citation>
    <scope>NUCLEOTIDE SEQUENCE [LARGE SCALE GENOMIC DNA]</scope>
    <source>
        <strain evidence="7">E3</strain>
    </source>
</reference>
<keyword evidence="2" id="KW-0479">Metal-binding</keyword>
<protein>
    <recommendedName>
        <fullName evidence="6">PPM-type phosphatase domain-containing protein</fullName>
    </recommendedName>
</protein>
<feature type="domain" description="PPM-type phosphatase" evidence="6">
    <location>
        <begin position="145"/>
        <end position="411"/>
    </location>
</feature>
<dbReference type="InterPro" id="IPR036457">
    <property type="entry name" value="PPM-type-like_dom_sf"/>
</dbReference>
<evidence type="ECO:0000256" key="4">
    <source>
        <dbReference type="ARBA" id="ARBA00022912"/>
    </source>
</evidence>
<dbReference type="InterPro" id="IPR018997">
    <property type="entry name" value="PUB_domain"/>
</dbReference>
<dbReference type="OMA" id="HENLSWI"/>
<dbReference type="Pfam" id="PF00481">
    <property type="entry name" value="PP2C"/>
    <property type="match status" value="1"/>
</dbReference>
<evidence type="ECO:0000256" key="1">
    <source>
        <dbReference type="ARBA" id="ARBA00004170"/>
    </source>
</evidence>
<dbReference type="SUPFAM" id="SSF81606">
    <property type="entry name" value="PP2C-like"/>
    <property type="match status" value="1"/>
</dbReference>
<accession>A0A0G4J2L7</accession>
<dbReference type="Gene3D" id="1.20.58.2190">
    <property type="match status" value="1"/>
</dbReference>
<gene>
    <name evidence="7" type="ORF">PBRA_008821</name>
</gene>
<dbReference type="STRING" id="37360.A0A0G4J2L7"/>
<keyword evidence="8" id="KW-1185">Reference proteome</keyword>
<proteinExistence type="inferred from homology"/>
<keyword evidence="3 5" id="KW-0378">Hydrolase</keyword>
<comment type="similarity">
    <text evidence="5">Belongs to the PP2C family.</text>
</comment>
<dbReference type="OrthoDB" id="10264738at2759"/>
<dbReference type="CDD" id="cd00143">
    <property type="entry name" value="PP2Cc"/>
    <property type="match status" value="1"/>
</dbReference>